<dbReference type="Proteomes" id="UP000052023">
    <property type="component" value="Unassembled WGS sequence"/>
</dbReference>
<evidence type="ECO:0000313" key="2">
    <source>
        <dbReference type="Proteomes" id="UP000052023"/>
    </source>
</evidence>
<evidence type="ECO:0000313" key="1">
    <source>
        <dbReference type="EMBL" id="KRR17075.1"/>
    </source>
</evidence>
<dbReference type="EMBL" id="LLYA01000214">
    <property type="protein sequence ID" value="KRR17075.1"/>
    <property type="molecule type" value="Genomic_DNA"/>
</dbReference>
<name>A0A0R3MIG8_9BRAD</name>
<comment type="caution">
    <text evidence="1">The sequence shown here is derived from an EMBL/GenBank/DDBJ whole genome shotgun (WGS) entry which is preliminary data.</text>
</comment>
<gene>
    <name evidence="1" type="ORF">CQ13_12890</name>
</gene>
<organism evidence="1 2">
    <name type="scientific">Bradyrhizobium retamae</name>
    <dbReference type="NCBI Taxonomy" id="1300035"/>
    <lineage>
        <taxon>Bacteria</taxon>
        <taxon>Pseudomonadati</taxon>
        <taxon>Pseudomonadota</taxon>
        <taxon>Alphaproteobacteria</taxon>
        <taxon>Hyphomicrobiales</taxon>
        <taxon>Nitrobacteraceae</taxon>
        <taxon>Bradyrhizobium</taxon>
    </lineage>
</organism>
<reference evidence="1 2" key="1">
    <citation type="submission" date="2014-03" db="EMBL/GenBank/DDBJ databases">
        <title>Bradyrhizobium valentinum sp. nov., isolated from effective nodules of Lupinus mariae-josephae, a lupine endemic of basic-lime soils in Eastern Spain.</title>
        <authorList>
            <person name="Duran D."/>
            <person name="Rey L."/>
            <person name="Navarro A."/>
            <person name="Busquets A."/>
            <person name="Imperial J."/>
            <person name="Ruiz-Argueso T."/>
        </authorList>
    </citation>
    <scope>NUCLEOTIDE SEQUENCE [LARGE SCALE GENOMIC DNA]</scope>
    <source>
        <strain evidence="1 2">Ro19</strain>
    </source>
</reference>
<proteinExistence type="predicted"/>
<accession>A0A0R3MIG8</accession>
<keyword evidence="2" id="KW-1185">Reference proteome</keyword>
<sequence>MDDFAPRLGGGRMQTIILDDHGRAWDARSPALRSFLHCSLPDFDFLTYLIENLGFVAVTKIAPDAARIRFRPETVSQTSIAAALYCLADMGIERTIISHPGQFVEKLVPSLAQTIAYIAEQIAASHQQPSSAFTSRELPLETLANTDEALSSLFAQWIDSKQAYDSATLADVLPESLRARFMLVEPVDGRLTITDVGSGFEIYGETWRKNARGLPMEEQPDYVYGQWVQGIYRGVQETLMPRLDEVDATIRRPDMNDSIHCHYHRLILPFTCQGNGRTCLLGASVFDLREQQSALDRRAVEECPA</sequence>
<dbReference type="AlphaFoldDB" id="A0A0R3MIG8"/>
<protein>
    <submittedName>
        <fullName evidence="1">Uncharacterized protein</fullName>
    </submittedName>
</protein>